<dbReference type="PANTHER" id="PTHR35272">
    <property type="entry name" value="THIOL:DISULFIDE INTERCHANGE PROTEIN DSBC-RELATED"/>
    <property type="match status" value="1"/>
</dbReference>
<dbReference type="EMBL" id="PIQE01000001">
    <property type="protein sequence ID" value="RUO74053.1"/>
    <property type="molecule type" value="Genomic_DNA"/>
</dbReference>
<evidence type="ECO:0000256" key="5">
    <source>
        <dbReference type="ARBA" id="ARBA00023157"/>
    </source>
</evidence>
<dbReference type="AlphaFoldDB" id="A0A432Z837"/>
<dbReference type="Gene3D" id="3.10.450.70">
    <property type="entry name" value="Disulphide bond isomerase, DsbC/G, N-terminal"/>
    <property type="match status" value="1"/>
</dbReference>
<keyword evidence="4 7" id="KW-0574">Periplasm</keyword>
<comment type="subcellular location">
    <subcellularLocation>
        <location evidence="1 7">Periplasm</location>
    </subcellularLocation>
</comment>
<evidence type="ECO:0000259" key="9">
    <source>
        <dbReference type="Pfam" id="PF13098"/>
    </source>
</evidence>
<keyword evidence="3 7" id="KW-0732">Signal</keyword>
<keyword evidence="5" id="KW-1015">Disulfide bond</keyword>
<dbReference type="RefSeq" id="WP_026862081.1">
    <property type="nucleotide sequence ID" value="NZ_PIQE01000001.1"/>
</dbReference>
<dbReference type="PANTHER" id="PTHR35272:SF3">
    <property type="entry name" value="THIOL:DISULFIDE INTERCHANGE PROTEIN DSBC"/>
    <property type="match status" value="1"/>
</dbReference>
<feature type="chain" id="PRO_5018814465" description="Thiol:disulfide interchange protein" evidence="7">
    <location>
        <begin position="23"/>
        <end position="241"/>
    </location>
</feature>
<dbReference type="GO" id="GO:0016853">
    <property type="term" value="F:isomerase activity"/>
    <property type="evidence" value="ECO:0007669"/>
    <property type="project" value="UniProtKB-KW"/>
</dbReference>
<dbReference type="InterPro" id="IPR033954">
    <property type="entry name" value="DiS-bond_Isoase_DsbC/G"/>
</dbReference>
<dbReference type="InterPro" id="IPR036249">
    <property type="entry name" value="Thioredoxin-like_sf"/>
</dbReference>
<dbReference type="Proteomes" id="UP000287022">
    <property type="component" value="Unassembled WGS sequence"/>
</dbReference>
<dbReference type="Pfam" id="PF10411">
    <property type="entry name" value="DsbC_N"/>
    <property type="match status" value="1"/>
</dbReference>
<dbReference type="PROSITE" id="PS51257">
    <property type="entry name" value="PROKAR_LIPOPROTEIN"/>
    <property type="match status" value="1"/>
</dbReference>
<protein>
    <recommendedName>
        <fullName evidence="7">Thiol:disulfide interchange protein</fullName>
    </recommendedName>
</protein>
<name>A0A432Z837_9GAMM</name>
<keyword evidence="11" id="KW-1185">Reference proteome</keyword>
<dbReference type="Gene3D" id="3.40.30.10">
    <property type="entry name" value="Glutaredoxin"/>
    <property type="match status" value="1"/>
</dbReference>
<keyword evidence="6 7" id="KW-0676">Redox-active center</keyword>
<dbReference type="PROSITE" id="PS00194">
    <property type="entry name" value="THIOREDOXIN_1"/>
    <property type="match status" value="1"/>
</dbReference>
<proteinExistence type="inferred from homology"/>
<dbReference type="NCBIfam" id="NF008129">
    <property type="entry name" value="PRK10877.1"/>
    <property type="match status" value="1"/>
</dbReference>
<dbReference type="InterPro" id="IPR051470">
    <property type="entry name" value="Thiol:disulfide_interchange"/>
</dbReference>
<organism evidence="10 11">
    <name type="scientific">Pseudidiomarina sediminum</name>
    <dbReference type="NCBI Taxonomy" id="431675"/>
    <lineage>
        <taxon>Bacteria</taxon>
        <taxon>Pseudomonadati</taxon>
        <taxon>Pseudomonadota</taxon>
        <taxon>Gammaproteobacteria</taxon>
        <taxon>Alteromonadales</taxon>
        <taxon>Idiomarinaceae</taxon>
        <taxon>Pseudidiomarina</taxon>
    </lineage>
</organism>
<evidence type="ECO:0000313" key="11">
    <source>
        <dbReference type="Proteomes" id="UP000287022"/>
    </source>
</evidence>
<dbReference type="CDD" id="cd03020">
    <property type="entry name" value="DsbA_DsbC_DsbG"/>
    <property type="match status" value="1"/>
</dbReference>
<dbReference type="STRING" id="1122124.GCA_000423165_01110"/>
<evidence type="ECO:0000256" key="1">
    <source>
        <dbReference type="ARBA" id="ARBA00004418"/>
    </source>
</evidence>
<dbReference type="InterPro" id="IPR012336">
    <property type="entry name" value="Thioredoxin-like_fold"/>
</dbReference>
<dbReference type="SUPFAM" id="SSF52833">
    <property type="entry name" value="Thioredoxin-like"/>
    <property type="match status" value="1"/>
</dbReference>
<feature type="signal peptide" evidence="7">
    <location>
        <begin position="1"/>
        <end position="22"/>
    </location>
</feature>
<comment type="similarity">
    <text evidence="2 7">Belongs to the thioredoxin family. DsbC subfamily.</text>
</comment>
<evidence type="ECO:0000313" key="10">
    <source>
        <dbReference type="EMBL" id="RUO74053.1"/>
    </source>
</evidence>
<evidence type="ECO:0000256" key="4">
    <source>
        <dbReference type="ARBA" id="ARBA00022764"/>
    </source>
</evidence>
<sequence length="241" mass="25999">MKQLAIAASILGLLACSPQGEAKLSAAPEGFDDSYLQKMGFTVETVEASAIEGVYQVITDQGLIYVADGGKMLIGGRIYDITGAQPVNLSENAIRQMRQKDVAAIDGEAIVYQAEDEKYVVTVFTDPTCGYCRQLHNDLQSYLDKGISIHYLAWPRTGLQGSSYEQLKTVWCSDDPKAALTAAKSDKRLPAARCDDPVDAHFALGNKFGVRGTPAMVLPSGELIPGLVPADRLLNTIKQSQ</sequence>
<dbReference type="InterPro" id="IPR017937">
    <property type="entry name" value="Thioredoxin_CS"/>
</dbReference>
<feature type="domain" description="Thioredoxin-like fold" evidence="9">
    <location>
        <begin position="114"/>
        <end position="235"/>
    </location>
</feature>
<evidence type="ECO:0000256" key="6">
    <source>
        <dbReference type="ARBA" id="ARBA00023284"/>
    </source>
</evidence>
<evidence type="ECO:0000256" key="3">
    <source>
        <dbReference type="ARBA" id="ARBA00022729"/>
    </source>
</evidence>
<reference evidence="11" key="1">
    <citation type="journal article" date="2018" name="Front. Microbiol.">
        <title>Genome-Based Analysis Reveals the Taxonomy and Diversity of the Family Idiomarinaceae.</title>
        <authorList>
            <person name="Liu Y."/>
            <person name="Lai Q."/>
            <person name="Shao Z."/>
        </authorList>
    </citation>
    <scope>NUCLEOTIDE SEQUENCE [LARGE SCALE GENOMIC DNA]</scope>
    <source>
        <strain evidence="11">c121</strain>
    </source>
</reference>
<keyword evidence="10" id="KW-0413">Isomerase</keyword>
<dbReference type="SUPFAM" id="SSF54423">
    <property type="entry name" value="DsbC/DsbG N-terminal domain-like"/>
    <property type="match status" value="1"/>
</dbReference>
<evidence type="ECO:0000259" key="8">
    <source>
        <dbReference type="Pfam" id="PF10411"/>
    </source>
</evidence>
<dbReference type="Pfam" id="PF13098">
    <property type="entry name" value="Thioredoxin_2"/>
    <property type="match status" value="1"/>
</dbReference>
<dbReference type="InterPro" id="IPR018950">
    <property type="entry name" value="DiS-bond_isomerase_DsbC/G_N"/>
</dbReference>
<evidence type="ECO:0000256" key="2">
    <source>
        <dbReference type="ARBA" id="ARBA00009813"/>
    </source>
</evidence>
<evidence type="ECO:0000256" key="7">
    <source>
        <dbReference type="RuleBase" id="RU364038"/>
    </source>
</evidence>
<gene>
    <name evidence="10" type="ORF">CWI80_01440</name>
</gene>
<dbReference type="InterPro" id="IPR009094">
    <property type="entry name" value="DiS-bond_isomerase_DsbC/G_N_sf"/>
</dbReference>
<accession>A0A432Z837</accession>
<comment type="function">
    <text evidence="7">Required for disulfide bond formation in some periplasmic proteins. Acts by transferring its disulfide bond to other proteins and is reduced in the process.</text>
</comment>
<feature type="domain" description="Disulphide bond isomerase DsbC/G N-terminal" evidence="8">
    <location>
        <begin position="36"/>
        <end position="90"/>
    </location>
</feature>
<dbReference type="GO" id="GO:0042597">
    <property type="term" value="C:periplasmic space"/>
    <property type="evidence" value="ECO:0007669"/>
    <property type="project" value="UniProtKB-SubCell"/>
</dbReference>
<comment type="caution">
    <text evidence="10">The sequence shown here is derived from an EMBL/GenBank/DDBJ whole genome shotgun (WGS) entry which is preliminary data.</text>
</comment>